<organism evidence="2 3">
    <name type="scientific">Pseudoxanthomonas winnipegensis</name>
    <dbReference type="NCBI Taxonomy" id="2480810"/>
    <lineage>
        <taxon>Bacteria</taxon>
        <taxon>Pseudomonadati</taxon>
        <taxon>Pseudomonadota</taxon>
        <taxon>Gammaproteobacteria</taxon>
        <taxon>Lysobacterales</taxon>
        <taxon>Lysobacteraceae</taxon>
        <taxon>Pseudoxanthomonas</taxon>
    </lineage>
</organism>
<comment type="caution">
    <text evidence="2">The sequence shown here is derived from an EMBL/GenBank/DDBJ whole genome shotgun (WGS) entry which is preliminary data.</text>
</comment>
<proteinExistence type="predicted"/>
<accession>A0A4V2HDM6</accession>
<evidence type="ECO:0000313" key="2">
    <source>
        <dbReference type="EMBL" id="TAA28295.1"/>
    </source>
</evidence>
<evidence type="ECO:0000313" key="3">
    <source>
        <dbReference type="Proteomes" id="UP000292627"/>
    </source>
</evidence>
<evidence type="ECO:0000256" key="1">
    <source>
        <dbReference type="SAM" id="SignalP"/>
    </source>
</evidence>
<dbReference type="RefSeq" id="WP_130549868.1">
    <property type="nucleotide sequence ID" value="NZ_SHMC01000001.1"/>
</dbReference>
<sequence length="121" mass="13035">MKAMILVAGLLGIGMMVSAEKAEAAVQYSRTILYFDSSENLIGQSILYCSNQAEHQGTTSGPVRVTITYSCETYETNSLSYSGASAGLRSAFCDTWGQGMCDSGPWRNSDLTSPWSGGFYQ</sequence>
<dbReference type="AlphaFoldDB" id="A0A4V2HDM6"/>
<reference evidence="2 3" key="1">
    <citation type="submission" date="2019-02" db="EMBL/GenBank/DDBJ databases">
        <title>WGS of Pseudoxanthomonas species novum from clinical isolates.</title>
        <authorList>
            <person name="Bernier A.-M."/>
            <person name="Bernard K."/>
            <person name="Vachon A."/>
        </authorList>
    </citation>
    <scope>NUCLEOTIDE SEQUENCE [LARGE SCALE GENOMIC DNA]</scope>
    <source>
        <strain evidence="2 3">NML171200</strain>
    </source>
</reference>
<protein>
    <submittedName>
        <fullName evidence="2">Uncharacterized protein</fullName>
    </submittedName>
</protein>
<feature type="signal peptide" evidence="1">
    <location>
        <begin position="1"/>
        <end position="24"/>
    </location>
</feature>
<dbReference type="Proteomes" id="UP000292627">
    <property type="component" value="Unassembled WGS sequence"/>
</dbReference>
<name>A0A4V2HDM6_9GAMM</name>
<keyword evidence="1" id="KW-0732">Signal</keyword>
<dbReference type="EMBL" id="SHMC01000001">
    <property type="protein sequence ID" value="TAA28295.1"/>
    <property type="molecule type" value="Genomic_DNA"/>
</dbReference>
<gene>
    <name evidence="2" type="ORF">EA660_01535</name>
</gene>
<feature type="chain" id="PRO_5020656110" evidence="1">
    <location>
        <begin position="25"/>
        <end position="121"/>
    </location>
</feature>